<feature type="binding site" evidence="6">
    <location>
        <begin position="271"/>
        <end position="274"/>
    </location>
    <ligand>
        <name>substrate</name>
    </ligand>
</feature>
<dbReference type="PIRSF" id="PIRSF001221">
    <property type="entry name" value="Amidase_fungi"/>
    <property type="match status" value="1"/>
</dbReference>
<dbReference type="PROSITE" id="PS00571">
    <property type="entry name" value="AMIDASES"/>
    <property type="match status" value="1"/>
</dbReference>
<organism evidence="8 9">
    <name type="scientific">Aspergillus flavus (strain ATCC 200026 / FGSC A1120 / IAM 13836 / NRRL 3357 / JCM 12722 / SRRC 167)</name>
    <dbReference type="NCBI Taxonomy" id="332952"/>
    <lineage>
        <taxon>Eukaryota</taxon>
        <taxon>Fungi</taxon>
        <taxon>Dikarya</taxon>
        <taxon>Ascomycota</taxon>
        <taxon>Pezizomycotina</taxon>
        <taxon>Eurotiomycetes</taxon>
        <taxon>Eurotiomycetidae</taxon>
        <taxon>Eurotiales</taxon>
        <taxon>Aspergillaceae</taxon>
        <taxon>Aspergillus</taxon>
        <taxon>Aspergillus subgen. Circumdati</taxon>
    </lineage>
</organism>
<dbReference type="EC" id="3.5.1.4" evidence="3"/>
<comment type="catalytic activity">
    <reaction evidence="1">
        <text>a monocarboxylic acid amide + H2O = a monocarboxylate + NH4(+)</text>
        <dbReference type="Rhea" id="RHEA:12020"/>
        <dbReference type="ChEBI" id="CHEBI:15377"/>
        <dbReference type="ChEBI" id="CHEBI:28938"/>
        <dbReference type="ChEBI" id="CHEBI:35757"/>
        <dbReference type="ChEBI" id="CHEBI:83628"/>
        <dbReference type="EC" id="3.5.1.4"/>
    </reaction>
</comment>
<reference evidence="9" key="1">
    <citation type="journal article" date="2021" name="G3 (Bethesda)">
        <title>Chromosome assembled and annotated genome sequence of Aspergillus flavus NRRL 3357.</title>
        <authorList>
            <person name="Skerker J.M."/>
            <person name="Pianalto K.M."/>
            <person name="Mondo S.J."/>
            <person name="Yang K."/>
            <person name="Arkin A.P."/>
            <person name="Keller N.P."/>
            <person name="Grigoriev I.V."/>
            <person name="Louise Glass N.L."/>
        </authorList>
    </citation>
    <scope>NUCLEOTIDE SEQUENCE [LARGE SCALE GENOMIC DNA]</scope>
    <source>
        <strain evidence="9">ATCC 200026 / FGSC A1120 / IAM 13836 / NRRL 3357 / JCM 12722 / SRRC 167</strain>
    </source>
</reference>
<feature type="domain" description="Amidase" evidence="7">
    <location>
        <begin position="119"/>
        <end position="568"/>
    </location>
</feature>
<comment type="similarity">
    <text evidence="2">Belongs to the amidase family.</text>
</comment>
<feature type="active site" description="Charge relay system" evidence="5">
    <location>
        <position position="250"/>
    </location>
</feature>
<dbReference type="Proteomes" id="UP000596276">
    <property type="component" value="Chromosome 2"/>
</dbReference>
<evidence type="ECO:0000256" key="3">
    <source>
        <dbReference type="ARBA" id="ARBA00012922"/>
    </source>
</evidence>
<sequence>MRSNLALRPFGYINCLGPGLVSSHHSHRPTEMAENTATKGNWETRVAEKRKQLELQIPQDWRLNAAFLSTLPSNGHLIEANIPRHSGLLSEEELDLTEHYTAAQLLQKLAWGEVTSLAVTTAFCKRAAIAQQLTSCLTEHFFDRALERAQYLDDYLKREKRVIGPLHGLPISLKDSFCIKGIQSTVGYVSFLENPPAETNSALVDLLLDLGAVLYVKTNIPQTMMVSDSENNIYGRTLNPHNTNLTAGGSSGGEGALVAFRGSILGVGTDIAGSIRIPSLCCGVYGFKPTADRIPFGGQVSGAIEGVPGIKPAAGPLAQSLDDIELFMSTVLKAEPWRYDVTTIGSPWVSALRLPSLLTIGVLGEDPDFPMHPPVRRAMESAIAALAKKGHRIVRLGHEPSRGVAYASRLAFQYFTYGPHVDHIAASGEPLVASVAKLANPLFTGPFPVDQELGIFEKIDGLHNARKAYAEEWRRTWVQHDIDVLLTPGAQNTATPHDTYGWPPYTVIWNLLDYPACIVPYSKASKALDPEPMPVHDGVQPSYEPDSVNGASCALQIVTPRHQDEKCLLFARLIDKDIR</sequence>
<dbReference type="InterPro" id="IPR036928">
    <property type="entry name" value="AS_sf"/>
</dbReference>
<dbReference type="VEuPathDB" id="FungiDB:AFLA_000158"/>
<evidence type="ECO:0000259" key="7">
    <source>
        <dbReference type="Pfam" id="PF01425"/>
    </source>
</evidence>
<dbReference type="SMR" id="A0A7U2MGQ5"/>
<feature type="binding site" evidence="6">
    <location>
        <position position="250"/>
    </location>
    <ligand>
        <name>substrate</name>
    </ligand>
</feature>
<dbReference type="SUPFAM" id="SSF75304">
    <property type="entry name" value="Amidase signature (AS) enzymes"/>
    <property type="match status" value="1"/>
</dbReference>
<dbReference type="OMA" id="GQSEYPF"/>
<gene>
    <name evidence="8" type="ORF">F9C07_1699</name>
</gene>
<name>A0A7U2MGQ5_ASPFN</name>
<dbReference type="AlphaFoldDB" id="A0A7U2MGQ5"/>
<dbReference type="PANTHER" id="PTHR46072">
    <property type="entry name" value="AMIDASE-RELATED-RELATED"/>
    <property type="match status" value="1"/>
</dbReference>
<dbReference type="PANTHER" id="PTHR46072:SF3">
    <property type="entry name" value="AMIDASE"/>
    <property type="match status" value="1"/>
</dbReference>
<feature type="binding site" evidence="6">
    <location>
        <position position="224"/>
    </location>
    <ligand>
        <name>substrate</name>
    </ligand>
</feature>
<accession>A0A7U2MGQ5</accession>
<keyword evidence="4" id="KW-0378">Hydrolase</keyword>
<evidence type="ECO:0000256" key="4">
    <source>
        <dbReference type="ARBA" id="ARBA00022801"/>
    </source>
</evidence>
<protein>
    <recommendedName>
        <fullName evidence="3">amidase</fullName>
        <ecNumber evidence="3">3.5.1.4</ecNumber>
    </recommendedName>
</protein>
<evidence type="ECO:0000256" key="1">
    <source>
        <dbReference type="ARBA" id="ARBA00001311"/>
    </source>
</evidence>
<dbReference type="InterPro" id="IPR020556">
    <property type="entry name" value="Amidase_CS"/>
</dbReference>
<feature type="active site" description="Charge relay system" evidence="5">
    <location>
        <position position="174"/>
    </location>
</feature>
<evidence type="ECO:0000313" key="9">
    <source>
        <dbReference type="Proteomes" id="UP000596276"/>
    </source>
</evidence>
<dbReference type="VEuPathDB" id="FungiDB:F9C07_1699"/>
<dbReference type="Pfam" id="PF01425">
    <property type="entry name" value="Amidase"/>
    <property type="match status" value="1"/>
</dbReference>
<evidence type="ECO:0000256" key="6">
    <source>
        <dbReference type="PIRSR" id="PIRSR001221-2"/>
    </source>
</evidence>
<keyword evidence="9" id="KW-1185">Reference proteome</keyword>
<evidence type="ECO:0000256" key="5">
    <source>
        <dbReference type="PIRSR" id="PIRSR001221-1"/>
    </source>
</evidence>
<feature type="active site" description="Acyl-ester intermediate" evidence="5">
    <location>
        <position position="274"/>
    </location>
</feature>
<dbReference type="InterPro" id="IPR023631">
    <property type="entry name" value="Amidase_dom"/>
</dbReference>
<proteinExistence type="inferred from homology"/>
<evidence type="ECO:0000256" key="2">
    <source>
        <dbReference type="ARBA" id="ARBA00009199"/>
    </source>
</evidence>
<dbReference type="GO" id="GO:0004040">
    <property type="term" value="F:amidase activity"/>
    <property type="evidence" value="ECO:0007669"/>
    <property type="project" value="UniProtKB-EC"/>
</dbReference>
<evidence type="ECO:0000313" key="8">
    <source>
        <dbReference type="EMBL" id="QRD83378.1"/>
    </source>
</evidence>
<dbReference type="EMBL" id="CP044622">
    <property type="protein sequence ID" value="QRD83378.1"/>
    <property type="molecule type" value="Genomic_DNA"/>
</dbReference>
<dbReference type="Gene3D" id="3.90.1300.10">
    <property type="entry name" value="Amidase signature (AS) domain"/>
    <property type="match status" value="1"/>
</dbReference>